<feature type="region of interest" description="Disordered" evidence="1">
    <location>
        <begin position="115"/>
        <end position="139"/>
    </location>
</feature>
<dbReference type="EMBL" id="MU001680">
    <property type="protein sequence ID" value="KAF2457439.1"/>
    <property type="molecule type" value="Genomic_DNA"/>
</dbReference>
<gene>
    <name evidence="3" type="ORF">BDY21DRAFT_25788</name>
</gene>
<sequence length="319" mass="34932">MVPTSPTDPETPRQTATASSACPSLYVVSIVYLLPTTLLTLIGVGARRRLRVRSPADVRCVRRPLPWLASAWLPRHLGHRNDDVERPHQRRCPTSHEGSKVPSAVLNLPTIFSSPTQYRPGPVRQTHFQCTPKPLRQTHPPAFAQPLTTSCCLSSTPSTFSSRPSPRFCSPSSATSSRTRSPSPASPPSSFSASSPRPSPFGLCGRRSSRSWSSTCKCASGSGCRALCTRFLFSSPTQKPRRCGRTRKIGRARCDCFGDVGPPGWATKRSRLYQTDLPQAQLRQTTGAAISTSPLPVKASEYLSPQNKQKISPSWWHAR</sequence>
<organism evidence="3 4">
    <name type="scientific">Lineolata rhizophorae</name>
    <dbReference type="NCBI Taxonomy" id="578093"/>
    <lineage>
        <taxon>Eukaryota</taxon>
        <taxon>Fungi</taxon>
        <taxon>Dikarya</taxon>
        <taxon>Ascomycota</taxon>
        <taxon>Pezizomycotina</taxon>
        <taxon>Dothideomycetes</taxon>
        <taxon>Dothideomycetes incertae sedis</taxon>
        <taxon>Lineolatales</taxon>
        <taxon>Lineolataceae</taxon>
        <taxon>Lineolata</taxon>
    </lineage>
</organism>
<reference evidence="3" key="1">
    <citation type="journal article" date="2020" name="Stud. Mycol.">
        <title>101 Dothideomycetes genomes: a test case for predicting lifestyles and emergence of pathogens.</title>
        <authorList>
            <person name="Haridas S."/>
            <person name="Albert R."/>
            <person name="Binder M."/>
            <person name="Bloem J."/>
            <person name="Labutti K."/>
            <person name="Salamov A."/>
            <person name="Andreopoulos B."/>
            <person name="Baker S."/>
            <person name="Barry K."/>
            <person name="Bills G."/>
            <person name="Bluhm B."/>
            <person name="Cannon C."/>
            <person name="Castanera R."/>
            <person name="Culley D."/>
            <person name="Daum C."/>
            <person name="Ezra D."/>
            <person name="Gonzalez J."/>
            <person name="Henrissat B."/>
            <person name="Kuo A."/>
            <person name="Liang C."/>
            <person name="Lipzen A."/>
            <person name="Lutzoni F."/>
            <person name="Magnuson J."/>
            <person name="Mondo S."/>
            <person name="Nolan M."/>
            <person name="Ohm R."/>
            <person name="Pangilinan J."/>
            <person name="Park H.-J."/>
            <person name="Ramirez L."/>
            <person name="Alfaro M."/>
            <person name="Sun H."/>
            <person name="Tritt A."/>
            <person name="Yoshinaga Y."/>
            <person name="Zwiers L.-H."/>
            <person name="Turgeon B."/>
            <person name="Goodwin S."/>
            <person name="Spatafora J."/>
            <person name="Crous P."/>
            <person name="Grigoriev I."/>
        </authorList>
    </citation>
    <scope>NUCLEOTIDE SEQUENCE</scope>
    <source>
        <strain evidence="3">ATCC 16933</strain>
    </source>
</reference>
<keyword evidence="2" id="KW-1133">Transmembrane helix</keyword>
<feature type="transmembrane region" description="Helical" evidence="2">
    <location>
        <begin position="25"/>
        <end position="44"/>
    </location>
</feature>
<proteinExistence type="predicted"/>
<name>A0A6A6P0L9_9PEZI</name>
<evidence type="ECO:0000256" key="2">
    <source>
        <dbReference type="SAM" id="Phobius"/>
    </source>
</evidence>
<accession>A0A6A6P0L9</accession>
<dbReference type="AlphaFoldDB" id="A0A6A6P0L9"/>
<keyword evidence="2" id="KW-0472">Membrane</keyword>
<feature type="compositionally biased region" description="Low complexity" evidence="1">
    <location>
        <begin position="157"/>
        <end position="196"/>
    </location>
</feature>
<protein>
    <submittedName>
        <fullName evidence="3">Uncharacterized protein</fullName>
    </submittedName>
</protein>
<evidence type="ECO:0000313" key="3">
    <source>
        <dbReference type="EMBL" id="KAF2457439.1"/>
    </source>
</evidence>
<feature type="region of interest" description="Disordered" evidence="1">
    <location>
        <begin position="157"/>
        <end position="199"/>
    </location>
</feature>
<dbReference type="Proteomes" id="UP000799766">
    <property type="component" value="Unassembled WGS sequence"/>
</dbReference>
<keyword evidence="4" id="KW-1185">Reference proteome</keyword>
<evidence type="ECO:0000313" key="4">
    <source>
        <dbReference type="Proteomes" id="UP000799766"/>
    </source>
</evidence>
<keyword evidence="2" id="KW-0812">Transmembrane</keyword>
<evidence type="ECO:0000256" key="1">
    <source>
        <dbReference type="SAM" id="MobiDB-lite"/>
    </source>
</evidence>